<name>A0A7W9M4J2_9PSEU</name>
<gene>
    <name evidence="2" type="ORF">F4560_006841</name>
</gene>
<keyword evidence="1" id="KW-1133">Transmembrane helix</keyword>
<comment type="caution">
    <text evidence="2">The sequence shown here is derived from an EMBL/GenBank/DDBJ whole genome shotgun (WGS) entry which is preliminary data.</text>
</comment>
<organism evidence="2 3">
    <name type="scientific">Saccharothrix ecbatanensis</name>
    <dbReference type="NCBI Taxonomy" id="1105145"/>
    <lineage>
        <taxon>Bacteria</taxon>
        <taxon>Bacillati</taxon>
        <taxon>Actinomycetota</taxon>
        <taxon>Actinomycetes</taxon>
        <taxon>Pseudonocardiales</taxon>
        <taxon>Pseudonocardiaceae</taxon>
        <taxon>Saccharothrix</taxon>
    </lineage>
</organism>
<evidence type="ECO:0000313" key="3">
    <source>
        <dbReference type="Proteomes" id="UP000552097"/>
    </source>
</evidence>
<sequence>MSRWRTSTASGSYTAARVIRGVGAVFALIEVLYILMILFGANPANAFFLFIQQLAVPLALFFPGLFQLGNANLDLIVNYGLAAVFWVVVASLLARVVAR</sequence>
<dbReference type="AlphaFoldDB" id="A0A7W9M4J2"/>
<feature type="transmembrane region" description="Helical" evidence="1">
    <location>
        <begin position="47"/>
        <end position="68"/>
    </location>
</feature>
<keyword evidence="1" id="KW-0812">Transmembrane</keyword>
<accession>A0A7W9M4J2</accession>
<keyword evidence="3" id="KW-1185">Reference proteome</keyword>
<evidence type="ECO:0008006" key="4">
    <source>
        <dbReference type="Google" id="ProtNLM"/>
    </source>
</evidence>
<evidence type="ECO:0000313" key="2">
    <source>
        <dbReference type="EMBL" id="MBB5807073.1"/>
    </source>
</evidence>
<protein>
    <recommendedName>
        <fullName evidence="4">YGGT family protein</fullName>
    </recommendedName>
</protein>
<dbReference type="EMBL" id="JACHMO010000001">
    <property type="protein sequence ID" value="MBB5807073.1"/>
    <property type="molecule type" value="Genomic_DNA"/>
</dbReference>
<dbReference type="Proteomes" id="UP000552097">
    <property type="component" value="Unassembled WGS sequence"/>
</dbReference>
<reference evidence="2 3" key="1">
    <citation type="submission" date="2020-08" db="EMBL/GenBank/DDBJ databases">
        <title>Sequencing the genomes of 1000 actinobacteria strains.</title>
        <authorList>
            <person name="Klenk H.-P."/>
        </authorList>
    </citation>
    <scope>NUCLEOTIDE SEQUENCE [LARGE SCALE GENOMIC DNA]</scope>
    <source>
        <strain evidence="2 3">DSM 45486</strain>
    </source>
</reference>
<dbReference type="RefSeq" id="WP_184927063.1">
    <property type="nucleotide sequence ID" value="NZ_JACHMO010000001.1"/>
</dbReference>
<feature type="transmembrane region" description="Helical" evidence="1">
    <location>
        <begin position="21"/>
        <end position="41"/>
    </location>
</feature>
<feature type="transmembrane region" description="Helical" evidence="1">
    <location>
        <begin position="75"/>
        <end position="98"/>
    </location>
</feature>
<keyword evidence="1" id="KW-0472">Membrane</keyword>
<evidence type="ECO:0000256" key="1">
    <source>
        <dbReference type="SAM" id="Phobius"/>
    </source>
</evidence>
<proteinExistence type="predicted"/>